<organism evidence="2 3">
    <name type="scientific">Polypedilum vanderplanki</name>
    <name type="common">Sleeping chironomid midge</name>
    <dbReference type="NCBI Taxonomy" id="319348"/>
    <lineage>
        <taxon>Eukaryota</taxon>
        <taxon>Metazoa</taxon>
        <taxon>Ecdysozoa</taxon>
        <taxon>Arthropoda</taxon>
        <taxon>Hexapoda</taxon>
        <taxon>Insecta</taxon>
        <taxon>Pterygota</taxon>
        <taxon>Neoptera</taxon>
        <taxon>Endopterygota</taxon>
        <taxon>Diptera</taxon>
        <taxon>Nematocera</taxon>
        <taxon>Chironomoidea</taxon>
        <taxon>Chironomidae</taxon>
        <taxon>Chironominae</taxon>
        <taxon>Polypedilum</taxon>
        <taxon>Polypedilum</taxon>
    </lineage>
</organism>
<evidence type="ECO:0000313" key="3">
    <source>
        <dbReference type="Proteomes" id="UP001107558"/>
    </source>
</evidence>
<dbReference type="SUPFAM" id="SSF52058">
    <property type="entry name" value="L domain-like"/>
    <property type="match status" value="1"/>
</dbReference>
<dbReference type="OrthoDB" id="7776492at2759"/>
<accession>A0A9J6BBZ1</accession>
<gene>
    <name evidence="2" type="ORF">PVAND_015212</name>
</gene>
<keyword evidence="3" id="KW-1185">Reference proteome</keyword>
<dbReference type="AlphaFoldDB" id="A0A9J6BBZ1"/>
<evidence type="ECO:0000313" key="2">
    <source>
        <dbReference type="EMBL" id="KAG5667221.1"/>
    </source>
</evidence>
<dbReference type="InterPro" id="IPR032675">
    <property type="entry name" value="LRR_dom_sf"/>
</dbReference>
<protein>
    <submittedName>
        <fullName evidence="2">Uncharacterized protein</fullName>
    </submittedName>
</protein>
<dbReference type="EMBL" id="JADBJN010000004">
    <property type="protein sequence ID" value="KAG5667221.1"/>
    <property type="molecule type" value="Genomic_DNA"/>
</dbReference>
<evidence type="ECO:0000256" key="1">
    <source>
        <dbReference type="SAM" id="Phobius"/>
    </source>
</evidence>
<reference evidence="2" key="1">
    <citation type="submission" date="2021-03" db="EMBL/GenBank/DDBJ databases">
        <title>Chromosome level genome of the anhydrobiotic midge Polypedilum vanderplanki.</title>
        <authorList>
            <person name="Yoshida Y."/>
            <person name="Kikawada T."/>
            <person name="Gusev O."/>
        </authorList>
    </citation>
    <scope>NUCLEOTIDE SEQUENCE</scope>
    <source>
        <strain evidence="2">NIAS01</strain>
        <tissue evidence="2">Whole body or cell culture</tissue>
    </source>
</reference>
<sequence length="249" mass="28980">MKTSFWLISFIAFEAFKITYFFSINCLFEIRSYSYGRGYIYSCLTTDIPESTGSYVTEVTGEHLEGRNNYFVRFVEIDGNKTLSLFPRNFSHFFPNLAGFYVTNTLIKTLYGDELNEYGKRLEFFSFGYSSLKEVSSNLFGQTPNVEVVSFYNNKISHVGKNLFKPLNVSQMWHLQFYLNNCEGGLANYDEIPDLITIILNNCGYDDEFLITTTTTPTTTTMRTTTERLYCLSYDRKLRKVVKKYRTNN</sequence>
<proteinExistence type="predicted"/>
<keyword evidence="1" id="KW-0812">Transmembrane</keyword>
<dbReference type="Gene3D" id="3.80.10.10">
    <property type="entry name" value="Ribonuclease Inhibitor"/>
    <property type="match status" value="1"/>
</dbReference>
<feature type="transmembrane region" description="Helical" evidence="1">
    <location>
        <begin position="6"/>
        <end position="28"/>
    </location>
</feature>
<name>A0A9J6BBZ1_POLVA</name>
<comment type="caution">
    <text evidence="2">The sequence shown here is derived from an EMBL/GenBank/DDBJ whole genome shotgun (WGS) entry which is preliminary data.</text>
</comment>
<keyword evidence="1" id="KW-1133">Transmembrane helix</keyword>
<keyword evidence="1" id="KW-0472">Membrane</keyword>
<dbReference type="Proteomes" id="UP001107558">
    <property type="component" value="Chromosome 4"/>
</dbReference>